<dbReference type="EMBL" id="MGES01000028">
    <property type="protein sequence ID" value="OGL88756.1"/>
    <property type="molecule type" value="Genomic_DNA"/>
</dbReference>
<name>A0A1F7VE11_9BACT</name>
<dbReference type="Proteomes" id="UP000176678">
    <property type="component" value="Unassembled WGS sequence"/>
</dbReference>
<accession>A0A1F7VE11</accession>
<comment type="caution">
    <text evidence="1">The sequence shown here is derived from an EMBL/GenBank/DDBJ whole genome shotgun (WGS) entry which is preliminary data.</text>
</comment>
<dbReference type="AlphaFoldDB" id="A0A1F7VE11"/>
<reference evidence="1 2" key="1">
    <citation type="journal article" date="2016" name="Nat. Commun.">
        <title>Thousands of microbial genomes shed light on interconnected biogeochemical processes in an aquifer system.</title>
        <authorList>
            <person name="Anantharaman K."/>
            <person name="Brown C.T."/>
            <person name="Hug L.A."/>
            <person name="Sharon I."/>
            <person name="Castelle C.J."/>
            <person name="Probst A.J."/>
            <person name="Thomas B.C."/>
            <person name="Singh A."/>
            <person name="Wilkins M.J."/>
            <person name="Karaoz U."/>
            <person name="Brodie E.L."/>
            <person name="Williams K.H."/>
            <person name="Hubbard S.S."/>
            <person name="Banfield J.F."/>
        </authorList>
    </citation>
    <scope>NUCLEOTIDE SEQUENCE [LARGE SCALE GENOMIC DNA]</scope>
</reference>
<evidence type="ECO:0000313" key="2">
    <source>
        <dbReference type="Proteomes" id="UP000176678"/>
    </source>
</evidence>
<proteinExistence type="predicted"/>
<dbReference type="STRING" id="1802410.A3H75_00400"/>
<organism evidence="1 2">
    <name type="scientific">Candidatus Uhrbacteria bacterium RIFCSPLOWO2_02_FULL_51_9</name>
    <dbReference type="NCBI Taxonomy" id="1802410"/>
    <lineage>
        <taxon>Bacteria</taxon>
        <taxon>Candidatus Uhriibacteriota</taxon>
    </lineage>
</organism>
<sequence length="310" mass="34485">MGHEFARLSRVLSDSRVGNPVPFITVRATDATLTRDGETRILYVRMRDDTEVCANNADRRSHFVGADAGWFRDRLERFTGGIFNIPIGTPEHPLEIVTGDTCLVLVIEGARYVVSFLRDIDPVGWLIPGGCPQSLDELLQPKIVANRECMEEVIITDREGTILWHADRNNVLGETFKAAFAGWRLKTESVRLLESQPIPTAGIGTADRLVIEYAGKKHETTAPVFIGPEIASAAITLYREVEIPVPLADLHLYDGEMTPKGELIRRAVRLTDVWGNMVALFTNGLNALEMPWNTPRTADQATPPGFRARR</sequence>
<evidence type="ECO:0000313" key="1">
    <source>
        <dbReference type="EMBL" id="OGL88756.1"/>
    </source>
</evidence>
<protein>
    <submittedName>
        <fullName evidence="1">Uncharacterized protein</fullName>
    </submittedName>
</protein>
<gene>
    <name evidence="1" type="ORF">A3H75_00400</name>
</gene>